<dbReference type="AlphaFoldDB" id="A0A0D7LWX5"/>
<dbReference type="CDD" id="cd16363">
    <property type="entry name" value="Col_Im_like"/>
    <property type="match status" value="1"/>
</dbReference>
<evidence type="ECO:0000313" key="3">
    <source>
        <dbReference type="EMBL" id="CAH6603619.1"/>
    </source>
</evidence>
<reference evidence="6" key="1">
    <citation type="journal article" date="2018" name="Genome Biol.">
        <title>SKESA: strategic k-mer extension for scrupulous assemblies.</title>
        <authorList>
            <person name="Souvorov A."/>
            <person name="Agarwala R."/>
            <person name="Lipman D.J."/>
        </authorList>
    </citation>
    <scope>NUCLEOTIDE SEQUENCE</scope>
    <source>
        <strain evidence="6">91871</strain>
    </source>
</reference>
<evidence type="ECO:0000313" key="9">
    <source>
        <dbReference type="Proteomes" id="UP000512222"/>
    </source>
</evidence>
<dbReference type="Proteomes" id="UP001279522">
    <property type="component" value="Unassembled WGS sequence"/>
</dbReference>
<dbReference type="Proteomes" id="UP000512222">
    <property type="component" value="Chromosome"/>
</dbReference>
<dbReference type="SUPFAM" id="SSF47345">
    <property type="entry name" value="Colicin E immunity proteins"/>
    <property type="match status" value="1"/>
</dbReference>
<dbReference type="Proteomes" id="UP001169574">
    <property type="component" value="Unassembled WGS sequence"/>
</dbReference>
<reference evidence="3" key="5">
    <citation type="submission" date="2022-05" db="EMBL/GenBank/DDBJ databases">
        <authorList>
            <person name="Alioto T."/>
            <person name="Alioto T."/>
            <person name="Gomez Garrido J."/>
        </authorList>
    </citation>
    <scope>NUCLEOTIDE SEQUENCE</scope>
    <source>
        <strain evidence="3">112</strain>
    </source>
</reference>
<accession>A0A0D7LWX5</accession>
<evidence type="ECO:0000313" key="7">
    <source>
        <dbReference type="EMBL" id="MDW2762233.1"/>
    </source>
</evidence>
<evidence type="ECO:0000313" key="5">
    <source>
        <dbReference type="EMBL" id="EMM7456797.1"/>
    </source>
</evidence>
<keyword evidence="2" id="KW-0079">Bacteriocin immunity</keyword>
<evidence type="ECO:0000313" key="6">
    <source>
        <dbReference type="EMBL" id="HBH7040752.1"/>
    </source>
</evidence>
<reference evidence="8" key="3">
    <citation type="journal article" date="2021" name="Microb. Genom.">
        <title>A genomic epidemiological study shows that prevalence of antimicrobial resistance in Enterobacterales is associated with the livestock host, as well as antimicrobial usage.</title>
        <authorList>
            <person name="AbuOun M."/>
            <person name="Jones H."/>
            <person name="Stubberfield E."/>
            <person name="Gilson D."/>
            <person name="Shaw L.P."/>
            <person name="Hubbard A.T.M."/>
            <person name="Chau K.K."/>
            <person name="Sebra R."/>
            <person name="Peto T.E.A."/>
            <person name="Crook D.W."/>
            <person name="Read D.S."/>
            <person name="Gweon H.S."/>
            <person name="Walker A.S."/>
            <person name="Stoesser N."/>
            <person name="Smith R.P."/>
            <person name="Anjum M.F."/>
            <person name="On Behalf Of The Rehab Consortium."/>
        </authorList>
    </citation>
    <scope>NUCLEOTIDE SEQUENCE</scope>
    <source>
        <strain evidence="8">RHBSTW-00370</strain>
    </source>
</reference>
<dbReference type="EMBL" id="OW995941">
    <property type="protein sequence ID" value="CAH6603619.1"/>
    <property type="molecule type" value="Genomic_DNA"/>
</dbReference>
<dbReference type="EMBL" id="JAWPBU010000099">
    <property type="protein sequence ID" value="MDW2762233.1"/>
    <property type="molecule type" value="Genomic_DNA"/>
</dbReference>
<dbReference type="Proteomes" id="UP000885148">
    <property type="component" value="Unassembled WGS sequence"/>
</dbReference>
<evidence type="ECO:0000313" key="4">
    <source>
        <dbReference type="EMBL" id="ELV3679275.1"/>
    </source>
</evidence>
<dbReference type="Proteomes" id="UP001278087">
    <property type="component" value="Unassembled WGS sequence"/>
</dbReference>
<comment type="similarity">
    <text evidence="1">Belongs to the colicins ColE2/ColE8/ColE9 and pyocins S1/S2 family.</text>
</comment>
<evidence type="ECO:0000313" key="10">
    <source>
        <dbReference type="Proteomes" id="UP000885148"/>
    </source>
</evidence>
<dbReference type="Pfam" id="PF01320">
    <property type="entry name" value="Colicin_Pyocin"/>
    <property type="match status" value="1"/>
</dbReference>
<gene>
    <name evidence="3" type="ORF">AI2935V1_3448</name>
    <name evidence="8" type="ORF">HV178_16925</name>
    <name evidence="6" type="ORF">KV121_000756</name>
    <name evidence="5" type="ORF">P7U51_001269</name>
    <name evidence="7" type="ORF">RYZ67_27840</name>
    <name evidence="4" type="ORF">SGX49_001676</name>
</gene>
<evidence type="ECO:0000256" key="2">
    <source>
        <dbReference type="ARBA" id="ARBA00023025"/>
    </source>
</evidence>
<dbReference type="PRINTS" id="PR01299">
    <property type="entry name" value="PYOCIN"/>
</dbReference>
<proteinExistence type="inferred from homology"/>
<dbReference type="EMBL" id="ABOSXX010000005">
    <property type="protein sequence ID" value="ELV3679275.1"/>
    <property type="molecule type" value="Genomic_DNA"/>
</dbReference>
<dbReference type="Gene3D" id="1.10.1200.20">
    <property type="entry name" value="Colicin E immunity protein"/>
    <property type="match status" value="1"/>
</dbReference>
<dbReference type="RefSeq" id="WP_032938511.1">
    <property type="nucleotide sequence ID" value="NZ_BGLH01000001.1"/>
</dbReference>
<reference evidence="9" key="2">
    <citation type="submission" date="2020-06" db="EMBL/GenBank/DDBJ databases">
        <title>REHAB project genomes.</title>
        <authorList>
            <person name="Shaw L.P."/>
        </authorList>
    </citation>
    <scope>NUCLEOTIDE SEQUENCE [LARGE SCALE GENOMIC DNA]</scope>
    <source>
        <strain evidence="9">RHBSTW-00370</strain>
    </source>
</reference>
<dbReference type="EMBL" id="DAESCB010000002">
    <property type="protein sequence ID" value="HBH7040752.1"/>
    <property type="molecule type" value="Genomic_DNA"/>
</dbReference>
<dbReference type="InterPro" id="IPR000290">
    <property type="entry name" value="Colicin_pyocin"/>
</dbReference>
<evidence type="ECO:0000313" key="8">
    <source>
        <dbReference type="EMBL" id="QLV31552.1"/>
    </source>
</evidence>
<dbReference type="GO" id="GO:0030153">
    <property type="term" value="P:bacteriocin immunity"/>
    <property type="evidence" value="ECO:0007669"/>
    <property type="project" value="UniProtKB-KW"/>
</dbReference>
<reference evidence="4" key="6">
    <citation type="submission" date="2023-05" db="EMBL/GenBank/DDBJ databases">
        <authorList>
            <consortium name="Clinical and Environmental Microbiology Branch: Whole genome sequencing antimicrobial resistance pathogens in the healthcare setting"/>
        </authorList>
    </citation>
    <scope>NUCLEOTIDE SEQUENCE</scope>
    <source>
        <strain evidence="4">2023GN-00287</strain>
        <strain evidence="5">Whole organism</strain>
    </source>
</reference>
<reference evidence="6" key="4">
    <citation type="submission" date="2021-07" db="EMBL/GenBank/DDBJ databases">
        <authorList>
            <consortium name="NCBI Pathogen Detection Project"/>
        </authorList>
    </citation>
    <scope>NUCLEOTIDE SEQUENCE</scope>
    <source>
        <strain evidence="6">91871</strain>
    </source>
</reference>
<evidence type="ECO:0000256" key="1">
    <source>
        <dbReference type="ARBA" id="ARBA00009346"/>
    </source>
</evidence>
<dbReference type="EMBL" id="CP056573">
    <property type="protein sequence ID" value="QLV31552.1"/>
    <property type="molecule type" value="Genomic_DNA"/>
</dbReference>
<dbReference type="GO" id="GO:0015643">
    <property type="term" value="F:toxic substance binding"/>
    <property type="evidence" value="ECO:0007669"/>
    <property type="project" value="InterPro"/>
</dbReference>
<name>A0A0D7LWX5_CITFR</name>
<organism evidence="6 10">
    <name type="scientific">Citrobacter freundii</name>
    <dbReference type="NCBI Taxonomy" id="546"/>
    <lineage>
        <taxon>Bacteria</taxon>
        <taxon>Pseudomonadati</taxon>
        <taxon>Pseudomonadota</taxon>
        <taxon>Gammaproteobacteria</taxon>
        <taxon>Enterobacterales</taxon>
        <taxon>Enterobacteriaceae</taxon>
        <taxon>Citrobacter</taxon>
        <taxon>Citrobacter freundii complex</taxon>
    </lineage>
</organism>
<dbReference type="OrthoDB" id="6810874at2"/>
<dbReference type="Proteomes" id="UP000789647">
    <property type="component" value="Chromosome"/>
</dbReference>
<protein>
    <submittedName>
        <fullName evidence="6">Bacteriocin immunity protein</fullName>
    </submittedName>
    <submittedName>
        <fullName evidence="3">Colicin-E2 immunity protein</fullName>
    </submittedName>
</protein>
<sequence>MNHLKQKLEDYTESEFLDFLNEFSANPRYQGEMDRESYIDSLVDHFDKIVDHPESNGLIFYPTDDREDSPQGVIDEIKRWRKSQGRSSFKQST</sequence>
<reference evidence="7" key="7">
    <citation type="submission" date="2023-10" db="EMBL/GenBank/DDBJ databases">
        <title>Fecal carriage and genetic characteristics of carbapenem-resistant Enterobacterales among healthy adults from four provinces of China.</title>
        <authorList>
            <person name="Li Y."/>
            <person name="Zhang R."/>
        </authorList>
    </citation>
    <scope>NUCLEOTIDE SEQUENCE</scope>
    <source>
        <strain evidence="7">HN-136</strain>
    </source>
</reference>
<dbReference type="EMBL" id="ABLGCN030000002">
    <property type="protein sequence ID" value="EMM7456797.1"/>
    <property type="molecule type" value="Genomic_DNA"/>
</dbReference>
<dbReference type="InterPro" id="IPR035900">
    <property type="entry name" value="Colicin_E_sf"/>
</dbReference>